<dbReference type="GO" id="GO:0005737">
    <property type="term" value="C:cytoplasm"/>
    <property type="evidence" value="ECO:0007669"/>
    <property type="project" value="TreeGrafter"/>
</dbReference>
<comment type="cofactor">
    <cofactor evidence="1">
        <name>Mg(2+)</name>
        <dbReference type="ChEBI" id="CHEBI:18420"/>
    </cofactor>
</comment>
<evidence type="ECO:0000259" key="11">
    <source>
        <dbReference type="Pfam" id="PF05770"/>
    </source>
</evidence>
<name>A0AAV0C888_9ASTE</name>
<dbReference type="AlphaFoldDB" id="A0AAV0C888"/>
<keyword evidence="13" id="KW-1185">Reference proteome</keyword>
<dbReference type="GO" id="GO:0052726">
    <property type="term" value="F:inositol-1,3,4-trisphosphate 5-kinase activity"/>
    <property type="evidence" value="ECO:0007669"/>
    <property type="project" value="InterPro"/>
</dbReference>
<evidence type="ECO:0000256" key="5">
    <source>
        <dbReference type="ARBA" id="ARBA00022679"/>
    </source>
</evidence>
<comment type="caution">
    <text evidence="12">The sequence shown here is derived from an EMBL/GenBank/DDBJ whole genome shotgun (WGS) entry which is preliminary data.</text>
</comment>
<evidence type="ECO:0000256" key="10">
    <source>
        <dbReference type="ARBA" id="ARBA00022842"/>
    </source>
</evidence>
<evidence type="ECO:0000256" key="9">
    <source>
        <dbReference type="ARBA" id="ARBA00022840"/>
    </source>
</evidence>
<dbReference type="SUPFAM" id="SSF56059">
    <property type="entry name" value="Glutathione synthetase ATP-binding domain-like"/>
    <property type="match status" value="1"/>
</dbReference>
<evidence type="ECO:0000256" key="7">
    <source>
        <dbReference type="ARBA" id="ARBA00022741"/>
    </source>
</evidence>
<feature type="domain" description="Inositol 1,3,4-trisphosphate 5/6-kinase ATP-grasp" evidence="11">
    <location>
        <begin position="299"/>
        <end position="493"/>
    </location>
</feature>
<comment type="similarity">
    <text evidence="2">Belongs to the ITPK1 family.</text>
</comment>
<dbReference type="EMBL" id="CAMAPF010000011">
    <property type="protein sequence ID" value="CAH9064457.1"/>
    <property type="molecule type" value="Genomic_DNA"/>
</dbReference>
<dbReference type="Proteomes" id="UP001152523">
    <property type="component" value="Unassembled WGS sequence"/>
</dbReference>
<dbReference type="GO" id="GO:0032957">
    <property type="term" value="P:inositol trisphosphate metabolic process"/>
    <property type="evidence" value="ECO:0007669"/>
    <property type="project" value="InterPro"/>
</dbReference>
<keyword evidence="5" id="KW-0808">Transferase</keyword>
<keyword evidence="9" id="KW-0067">ATP-binding</keyword>
<protein>
    <recommendedName>
        <fullName evidence="4">inositol-1,3,4-trisphosphate 5/6-kinase</fullName>
        <ecNumber evidence="4">2.7.1.159</ecNumber>
    </recommendedName>
</protein>
<evidence type="ECO:0000256" key="8">
    <source>
        <dbReference type="ARBA" id="ARBA00022777"/>
    </source>
</evidence>
<evidence type="ECO:0000256" key="2">
    <source>
        <dbReference type="ARBA" id="ARBA00009601"/>
    </source>
</evidence>
<evidence type="ECO:0000313" key="13">
    <source>
        <dbReference type="Proteomes" id="UP001152523"/>
    </source>
</evidence>
<dbReference type="GO" id="GO:0000287">
    <property type="term" value="F:magnesium ion binding"/>
    <property type="evidence" value="ECO:0007669"/>
    <property type="project" value="InterPro"/>
</dbReference>
<evidence type="ECO:0000256" key="3">
    <source>
        <dbReference type="ARBA" id="ARBA00011245"/>
    </source>
</evidence>
<organism evidence="12 13">
    <name type="scientific">Cuscuta epithymum</name>
    <dbReference type="NCBI Taxonomy" id="186058"/>
    <lineage>
        <taxon>Eukaryota</taxon>
        <taxon>Viridiplantae</taxon>
        <taxon>Streptophyta</taxon>
        <taxon>Embryophyta</taxon>
        <taxon>Tracheophyta</taxon>
        <taxon>Spermatophyta</taxon>
        <taxon>Magnoliopsida</taxon>
        <taxon>eudicotyledons</taxon>
        <taxon>Gunneridae</taxon>
        <taxon>Pentapetalae</taxon>
        <taxon>asterids</taxon>
        <taxon>lamiids</taxon>
        <taxon>Solanales</taxon>
        <taxon>Convolvulaceae</taxon>
        <taxon>Cuscuteae</taxon>
        <taxon>Cuscuta</taxon>
        <taxon>Cuscuta subgen. Cuscuta</taxon>
    </lineage>
</organism>
<comment type="subunit">
    <text evidence="3">Monomer.</text>
</comment>
<dbReference type="GO" id="GO:0047325">
    <property type="term" value="F:inositol-3,4,5,6-tetrakisphosphate 1-kinase activity"/>
    <property type="evidence" value="ECO:0007669"/>
    <property type="project" value="InterPro"/>
</dbReference>
<keyword evidence="6" id="KW-0479">Metal-binding</keyword>
<dbReference type="PANTHER" id="PTHR14217">
    <property type="entry name" value="INOSITOL-TETRAKISPHOSPHATE 1-KINASE"/>
    <property type="match status" value="1"/>
</dbReference>
<dbReference type="InterPro" id="IPR008656">
    <property type="entry name" value="Inositol_tetrakis-P_1-kinase"/>
</dbReference>
<reference evidence="12" key="1">
    <citation type="submission" date="2022-07" db="EMBL/GenBank/DDBJ databases">
        <authorList>
            <person name="Macas J."/>
            <person name="Novak P."/>
            <person name="Neumann P."/>
        </authorList>
    </citation>
    <scope>NUCLEOTIDE SEQUENCE</scope>
</reference>
<evidence type="ECO:0000256" key="4">
    <source>
        <dbReference type="ARBA" id="ARBA00012017"/>
    </source>
</evidence>
<keyword evidence="10" id="KW-0460">Magnesium</keyword>
<dbReference type="Gene3D" id="3.30.470.20">
    <property type="entry name" value="ATP-grasp fold, B domain"/>
    <property type="match status" value="1"/>
</dbReference>
<evidence type="ECO:0000313" key="12">
    <source>
        <dbReference type="EMBL" id="CAH9064457.1"/>
    </source>
</evidence>
<dbReference type="EC" id="2.7.1.159" evidence="4"/>
<proteinExistence type="inferred from homology"/>
<evidence type="ECO:0000256" key="1">
    <source>
        <dbReference type="ARBA" id="ARBA00001946"/>
    </source>
</evidence>
<keyword evidence="8" id="KW-0418">Kinase</keyword>
<dbReference type="GO" id="GO:0005524">
    <property type="term" value="F:ATP binding"/>
    <property type="evidence" value="ECO:0007669"/>
    <property type="project" value="UniProtKB-KW"/>
</dbReference>
<evidence type="ECO:0000256" key="6">
    <source>
        <dbReference type="ARBA" id="ARBA00022723"/>
    </source>
</evidence>
<dbReference type="PIRSF" id="PIRSF038163">
    <property type="entry name" value="ITPK_uncN"/>
    <property type="match status" value="1"/>
</dbReference>
<dbReference type="PANTHER" id="PTHR14217:SF1">
    <property type="entry name" value="INOSITOL-TETRAKISPHOSPHATE 1-KINASE"/>
    <property type="match status" value="1"/>
</dbReference>
<keyword evidence="7" id="KW-0547">Nucleotide-binding</keyword>
<accession>A0AAV0C888</accession>
<dbReference type="GO" id="GO:0052725">
    <property type="term" value="F:inositol-1,3,4-trisphosphate 6-kinase activity"/>
    <property type="evidence" value="ECO:0007669"/>
    <property type="project" value="InterPro"/>
</dbReference>
<sequence>MGGVKGVVLDASILLGVSVGGGHSGSPTSLLPGAEYLLRGLRHSKVPAGISYEEGLSTAEVNLLQDKVKLYSFDSFFLRSGKAADLVHEVSMAWGDKEGSFMYIVSDYKKDPFLGLDSTKWITVILRHPGQESKDDIIFASTSKIPRTIFINKVEEVPFIICLFNKKSMGKDVLIVGYLMKPSRGEDFAKRGAFPWNPTQNGLIFVPITYELPISSQVENIDGLLLKATDEIVSAEMNSSSEFTNRILFTKGMQELLRWTEQINCPVIDPCSNIYSILDRLKIQQLLLGLENLNSEGQSKIRGPHFLKLSCFGESQLEKRLVEAKLSLPTIVKPQVACGVADAHHMAIVFKVDDFKDLNIPLPVVVQEYVDHSSTLYKFYVVGKKVFYAIKKSTPNGDTLMKLSEGNELKPLLFDSLQSLPMDKENTQSGDIKSKSCGTNKVINLQLVTDAANWLRSTLDLTILGFDVVIQDGTGDHVIVDVNYLPSFKEVPDDIAMPAFWEAIRDKLDQAKTMAT</sequence>
<dbReference type="InterPro" id="IPR040464">
    <property type="entry name" value="InsP(3)kin_ATP-grasp"/>
</dbReference>
<dbReference type="FunFam" id="3.30.470.20:FF:000047">
    <property type="entry name" value="Inositol-tetrakisphosphate 1-kinase 4"/>
    <property type="match status" value="1"/>
</dbReference>
<gene>
    <name evidence="12" type="ORF">CEPIT_LOCUS2117</name>
</gene>
<dbReference type="Pfam" id="PF05770">
    <property type="entry name" value="Ins134_P3_kin"/>
    <property type="match status" value="1"/>
</dbReference>